<dbReference type="EMBL" id="CAJRGZ010000016">
    <property type="protein sequence ID" value="CAG5154027.1"/>
    <property type="molecule type" value="Genomic_DNA"/>
</dbReference>
<keyword evidence="3" id="KW-1133">Transmembrane helix</keyword>
<accession>A0A8J2HYH4</accession>
<comment type="caution">
    <text evidence="4">The sequence shown here is derived from an EMBL/GenBank/DDBJ whole genome shotgun (WGS) entry which is preliminary data.</text>
</comment>
<evidence type="ECO:0000256" key="2">
    <source>
        <dbReference type="SAM" id="MobiDB-lite"/>
    </source>
</evidence>
<name>A0A8J2HYH4_9PLEO</name>
<evidence type="ECO:0000256" key="1">
    <source>
        <dbReference type="SAM" id="Coils"/>
    </source>
</evidence>
<sequence length="506" mass="57401">MADIGQLLLQNELFIVLGATVFAALPAVSPYWLPVKYPNSAPKQFQFSSGAAIAITVTRTATIFSKPTTLTDRIYQTIMQTQTGTRTTTIIATVPRIIYDTVTEQVTSVSTYYDRHYLTKWTHFSVDPAMPCTTVVDSPAITMQSPSTPASEAYPLNVAQLPRTTPGITSWVPWKLVLAVWLLTNLFMWVWYLKTVDPTGEVQKPQAEYEIMKGSRQDVKDKYEAHRADLVKRYEEAEKVVVMVRAKDVMLQKLGVSIPSDEADNKELDRETLANMVQARMNALFEEKQRLDHLETENKAQTAKIEELKATIATRLNTAYVPGASRAFDELLRSKQQEINNQRNMLHNGNASEHIKENDRLHQKKDAELSKLRPLLEEVETLRHAPTEAKRETALVEEQKRAKGIADERRWNDKRVDLRKEQSDKISALKEKHDNKVAALESGLEQNAELVNAQKAKIANLEAELRKTKRSQASSDKTLHQQSRNSRDVDELIKQVAELEVQLKKA</sequence>
<gene>
    <name evidence="4" type="ORF">ALTATR162_LOCUS3431</name>
</gene>
<dbReference type="Proteomes" id="UP000676310">
    <property type="component" value="Unassembled WGS sequence"/>
</dbReference>
<organism evidence="4 5">
    <name type="scientific">Alternaria atra</name>
    <dbReference type="NCBI Taxonomy" id="119953"/>
    <lineage>
        <taxon>Eukaryota</taxon>
        <taxon>Fungi</taxon>
        <taxon>Dikarya</taxon>
        <taxon>Ascomycota</taxon>
        <taxon>Pezizomycotina</taxon>
        <taxon>Dothideomycetes</taxon>
        <taxon>Pleosporomycetidae</taxon>
        <taxon>Pleosporales</taxon>
        <taxon>Pleosporineae</taxon>
        <taxon>Pleosporaceae</taxon>
        <taxon>Alternaria</taxon>
        <taxon>Alternaria sect. Ulocladioides</taxon>
    </lineage>
</organism>
<feature type="transmembrane region" description="Helical" evidence="3">
    <location>
        <begin position="12"/>
        <end position="33"/>
    </location>
</feature>
<dbReference type="AlphaFoldDB" id="A0A8J2HYH4"/>
<dbReference type="RefSeq" id="XP_043166972.1">
    <property type="nucleotide sequence ID" value="XM_043311037.1"/>
</dbReference>
<reference evidence="4" key="1">
    <citation type="submission" date="2021-05" db="EMBL/GenBank/DDBJ databases">
        <authorList>
            <person name="Stam R."/>
        </authorList>
    </citation>
    <scope>NUCLEOTIDE SEQUENCE</scope>
    <source>
        <strain evidence="4">CS162</strain>
    </source>
</reference>
<keyword evidence="5" id="KW-1185">Reference proteome</keyword>
<evidence type="ECO:0000313" key="4">
    <source>
        <dbReference type="EMBL" id="CAG5154027.1"/>
    </source>
</evidence>
<feature type="coiled-coil region" evidence="1">
    <location>
        <begin position="284"/>
        <end position="311"/>
    </location>
</feature>
<dbReference type="GeneID" id="67014987"/>
<dbReference type="OrthoDB" id="3679872at2759"/>
<keyword evidence="1" id="KW-0175">Coiled coil</keyword>
<protein>
    <submittedName>
        <fullName evidence="4">Uncharacterized protein</fullName>
    </submittedName>
</protein>
<keyword evidence="3" id="KW-0812">Transmembrane</keyword>
<evidence type="ECO:0000256" key="3">
    <source>
        <dbReference type="SAM" id="Phobius"/>
    </source>
</evidence>
<feature type="region of interest" description="Disordered" evidence="2">
    <location>
        <begin position="465"/>
        <end position="490"/>
    </location>
</feature>
<proteinExistence type="predicted"/>
<evidence type="ECO:0000313" key="5">
    <source>
        <dbReference type="Proteomes" id="UP000676310"/>
    </source>
</evidence>
<keyword evidence="3" id="KW-0472">Membrane</keyword>
<feature type="compositionally biased region" description="Polar residues" evidence="2">
    <location>
        <begin position="471"/>
        <end position="484"/>
    </location>
</feature>